<reference evidence="1 2" key="1">
    <citation type="submission" date="2022-10" db="EMBL/GenBank/DDBJ databases">
        <title>WGS assembly of Paspalum vaginatum 540-79.</title>
        <authorList>
            <person name="Sun G."/>
            <person name="Wase N."/>
            <person name="Shu S."/>
            <person name="Jenkins J."/>
            <person name="Zhou B."/>
            <person name="Torres-Rodriguez J."/>
            <person name="Chen C."/>
            <person name="Sandor L."/>
            <person name="Plott C."/>
            <person name="Yoshinga Y."/>
            <person name="Daum C."/>
            <person name="Qi P."/>
            <person name="Barry K."/>
            <person name="Lipzen A."/>
            <person name="Berry L."/>
            <person name="Pedersen C."/>
            <person name="Gottilla T."/>
            <person name="Foltz A."/>
            <person name="Yu H."/>
            <person name="O'Malley R."/>
            <person name="Zhang C."/>
            <person name="Devos K."/>
            <person name="Sigmon B."/>
            <person name="Yu B."/>
            <person name="Obata T."/>
            <person name="Schmutz J."/>
            <person name="Schnable J."/>
        </authorList>
    </citation>
    <scope>NUCLEOTIDE SEQUENCE [LARGE SCALE GENOMIC DNA]</scope>
    <source>
        <strain evidence="2">cv. 540-79</strain>
    </source>
</reference>
<dbReference type="AlphaFoldDB" id="A0A9W7X7R1"/>
<dbReference type="SUPFAM" id="SSF53300">
    <property type="entry name" value="vWA-like"/>
    <property type="match status" value="1"/>
</dbReference>
<keyword evidence="2" id="KW-1185">Reference proteome</keyword>
<protein>
    <submittedName>
        <fullName evidence="1">Uncharacterized protein</fullName>
    </submittedName>
</protein>
<name>A0A9W7X7R1_9POAL</name>
<dbReference type="OrthoDB" id="10556659at2759"/>
<organism evidence="1 2">
    <name type="scientific">Paspalum vaginatum</name>
    <name type="common">seashore paspalum</name>
    <dbReference type="NCBI Taxonomy" id="158149"/>
    <lineage>
        <taxon>Eukaryota</taxon>
        <taxon>Viridiplantae</taxon>
        <taxon>Streptophyta</taxon>
        <taxon>Embryophyta</taxon>
        <taxon>Tracheophyta</taxon>
        <taxon>Spermatophyta</taxon>
        <taxon>Magnoliopsida</taxon>
        <taxon>Liliopsida</taxon>
        <taxon>Poales</taxon>
        <taxon>Poaceae</taxon>
        <taxon>PACMAD clade</taxon>
        <taxon>Panicoideae</taxon>
        <taxon>Andropogonodae</taxon>
        <taxon>Paspaleae</taxon>
        <taxon>Paspalinae</taxon>
        <taxon>Paspalum</taxon>
    </lineage>
</organism>
<proteinExistence type="predicted"/>
<dbReference type="EMBL" id="MU630842">
    <property type="protein sequence ID" value="KAJ1253653.1"/>
    <property type="molecule type" value="Genomic_DNA"/>
</dbReference>
<accession>A0A9W7X7R1</accession>
<dbReference type="Proteomes" id="UP001164776">
    <property type="component" value="Unassembled WGS sequence"/>
</dbReference>
<sequence length="210" mass="22746">MIRSSKSIPLAFQNYPASVVGWLWKKKVDGLVAKGETAAYKPSLEYAVKLLDDRADQKRAGFIFLISHGLDNKFKWREESIAASDPIRGVLHKYPVHAFGLGKPHDATALHYIAKTSYGTYSSIGDKSKIMEAVAVTLAGLKTVVAVDTCVNIWSGSLQITRIDSGGYTRRRGVPVMASSSALYYAARSRTWSSTSLTVPGAGHGATIPL</sequence>
<dbReference type="InterPro" id="IPR036465">
    <property type="entry name" value="vWFA_dom_sf"/>
</dbReference>
<comment type="caution">
    <text evidence="1">The sequence shown here is derived from an EMBL/GenBank/DDBJ whole genome shotgun (WGS) entry which is preliminary data.</text>
</comment>
<evidence type="ECO:0000313" key="2">
    <source>
        <dbReference type="Proteomes" id="UP001164776"/>
    </source>
</evidence>
<dbReference type="InterPro" id="IPR051266">
    <property type="entry name" value="CLCR"/>
</dbReference>
<evidence type="ECO:0000313" key="1">
    <source>
        <dbReference type="EMBL" id="KAJ1253653.1"/>
    </source>
</evidence>
<gene>
    <name evidence="1" type="ORF">BS78_K215800</name>
</gene>
<dbReference type="PANTHER" id="PTHR10579:SF105">
    <property type="entry name" value="VWFA DOMAIN-CONTAINING PROTEIN"/>
    <property type="match status" value="1"/>
</dbReference>
<dbReference type="Gene3D" id="3.40.50.410">
    <property type="entry name" value="von Willebrand factor, type A domain"/>
    <property type="match status" value="1"/>
</dbReference>
<dbReference type="PANTHER" id="PTHR10579">
    <property type="entry name" value="CALCIUM-ACTIVATED CHLORIDE CHANNEL REGULATOR"/>
    <property type="match status" value="1"/>
</dbReference>